<evidence type="ECO:0000313" key="2">
    <source>
        <dbReference type="WBParaSite" id="L893_g2193.t1"/>
    </source>
</evidence>
<dbReference type="Proteomes" id="UP000095287">
    <property type="component" value="Unplaced"/>
</dbReference>
<organism evidence="1 2">
    <name type="scientific">Steinernema glaseri</name>
    <dbReference type="NCBI Taxonomy" id="37863"/>
    <lineage>
        <taxon>Eukaryota</taxon>
        <taxon>Metazoa</taxon>
        <taxon>Ecdysozoa</taxon>
        <taxon>Nematoda</taxon>
        <taxon>Chromadorea</taxon>
        <taxon>Rhabditida</taxon>
        <taxon>Tylenchina</taxon>
        <taxon>Panagrolaimomorpha</taxon>
        <taxon>Strongyloidoidea</taxon>
        <taxon>Steinernematidae</taxon>
        <taxon>Steinernema</taxon>
    </lineage>
</organism>
<sequence length="322" mass="37669">MDAAPWIFVDSVVELFSRKTLDRLARHVRHPLWEPVVDLHHRNRVYDKVFLRTTENDVRRLLLCRGDEGPKRPFNLQAFQQNRRFARIVEINDFTRRAYVPPTPEEVESLTENETAKLLETAASLVDQASGYLCAGTFDGTHLLLTSLFKRVYLRDISLYYCGRIAYDFLEDQINNSSFLKYVDILGYDWPQSLNGLIKKFCLKGKPGNDVVASVESSDMNIDSNDIRNLFDLWRTNGNLHFELICFRGIENKEAWQALMSKGQLKERCSTWRESFFKHDTEKSVAVLVDDSESVECVFYECECDRFERCLLKVQYPEYHNF</sequence>
<reference evidence="2" key="1">
    <citation type="submission" date="2016-11" db="UniProtKB">
        <authorList>
            <consortium name="WormBaseParasite"/>
        </authorList>
    </citation>
    <scope>IDENTIFICATION</scope>
</reference>
<name>A0A1I7Z1M8_9BILA</name>
<proteinExistence type="predicted"/>
<accession>A0A1I7Z1M8</accession>
<protein>
    <submittedName>
        <fullName evidence="2">FBA_2 domain-containing protein</fullName>
    </submittedName>
</protein>
<evidence type="ECO:0000313" key="1">
    <source>
        <dbReference type="Proteomes" id="UP000095287"/>
    </source>
</evidence>
<dbReference type="AlphaFoldDB" id="A0A1I7Z1M8"/>
<dbReference type="WBParaSite" id="L893_g2193.t1">
    <property type="protein sequence ID" value="L893_g2193.t1"/>
    <property type="gene ID" value="L893_g2193"/>
</dbReference>
<keyword evidence="1" id="KW-1185">Reference proteome</keyword>